<dbReference type="Proteomes" id="UP000011115">
    <property type="component" value="Unassembled WGS sequence"/>
</dbReference>
<dbReference type="AlphaFoldDB" id="M1DTV3"/>
<feature type="transmembrane region" description="Helical" evidence="1">
    <location>
        <begin position="131"/>
        <end position="158"/>
    </location>
</feature>
<keyword evidence="1" id="KW-0472">Membrane</keyword>
<dbReference type="EnsemblPlants" id="PGSC0003DMT400094310">
    <property type="protein sequence ID" value="PGSC0003DMT400094310"/>
    <property type="gene ID" value="PGSC0003DMG400043881"/>
</dbReference>
<organism evidence="2 3">
    <name type="scientific">Solanum tuberosum</name>
    <name type="common">Potato</name>
    <dbReference type="NCBI Taxonomy" id="4113"/>
    <lineage>
        <taxon>Eukaryota</taxon>
        <taxon>Viridiplantae</taxon>
        <taxon>Streptophyta</taxon>
        <taxon>Embryophyta</taxon>
        <taxon>Tracheophyta</taxon>
        <taxon>Spermatophyta</taxon>
        <taxon>Magnoliopsida</taxon>
        <taxon>eudicotyledons</taxon>
        <taxon>Gunneridae</taxon>
        <taxon>Pentapetalae</taxon>
        <taxon>asterids</taxon>
        <taxon>lamiids</taxon>
        <taxon>Solanales</taxon>
        <taxon>Solanaceae</taxon>
        <taxon>Solanoideae</taxon>
        <taxon>Solaneae</taxon>
        <taxon>Solanum</taxon>
    </lineage>
</organism>
<dbReference type="HOGENOM" id="CLU_1646688_0_0_1"/>
<name>M1DTV3_SOLTU</name>
<keyword evidence="3" id="KW-1185">Reference proteome</keyword>
<keyword evidence="1" id="KW-1133">Transmembrane helix</keyword>
<sequence length="161" mass="18165">MKLLGKEEGGRGRSRIDRFPIFSSAALIIMPPHRAYGKNGSARNTNTAPPVPDQEVSNAKFWNAFQLLTQSVTNQNNQQVPIPANASSGSVAARVRDIVRMNQTEFLGSQIGEDSQNFIDKVKKIFGLQYYIKYFVLYMNTITFGEKYLICLSFYLIFVDL</sequence>
<reference evidence="3" key="1">
    <citation type="journal article" date="2011" name="Nature">
        <title>Genome sequence and analysis of the tuber crop potato.</title>
        <authorList>
            <consortium name="The Potato Genome Sequencing Consortium"/>
        </authorList>
    </citation>
    <scope>NUCLEOTIDE SEQUENCE [LARGE SCALE GENOMIC DNA]</scope>
    <source>
        <strain evidence="3">cv. DM1-3 516 R44</strain>
    </source>
</reference>
<evidence type="ECO:0000313" key="3">
    <source>
        <dbReference type="Proteomes" id="UP000011115"/>
    </source>
</evidence>
<proteinExistence type="predicted"/>
<dbReference type="InParanoid" id="M1DTV3"/>
<reference evidence="2" key="2">
    <citation type="submission" date="2015-06" db="UniProtKB">
        <authorList>
            <consortium name="EnsemblPlants"/>
        </authorList>
    </citation>
    <scope>IDENTIFICATION</scope>
    <source>
        <strain evidence="2">DM1-3 516 R44</strain>
    </source>
</reference>
<keyword evidence="1" id="KW-0812">Transmembrane</keyword>
<evidence type="ECO:0000256" key="1">
    <source>
        <dbReference type="SAM" id="Phobius"/>
    </source>
</evidence>
<dbReference type="PaxDb" id="4113-PGSC0003DMT400094310"/>
<protein>
    <submittedName>
        <fullName evidence="2">Gag-pol protein</fullName>
    </submittedName>
</protein>
<evidence type="ECO:0000313" key="2">
    <source>
        <dbReference type="EnsemblPlants" id="PGSC0003DMT400094310"/>
    </source>
</evidence>
<dbReference type="Gramene" id="PGSC0003DMT400094310">
    <property type="protein sequence ID" value="PGSC0003DMT400094310"/>
    <property type="gene ID" value="PGSC0003DMG400043881"/>
</dbReference>
<accession>M1DTV3</accession>